<dbReference type="OrthoDB" id="8442847at2"/>
<evidence type="ECO:0000256" key="3">
    <source>
        <dbReference type="ARBA" id="ARBA00023125"/>
    </source>
</evidence>
<accession>A0A1H6CFE6</accession>
<reference evidence="6 7" key="1">
    <citation type="submission" date="2016-10" db="EMBL/GenBank/DDBJ databases">
        <authorList>
            <person name="de Groot N.N."/>
        </authorList>
    </citation>
    <scope>NUCLEOTIDE SEQUENCE [LARGE SCALE GENOMIC DNA]</scope>
    <source>
        <strain evidence="6 7">DSM 26656</strain>
    </source>
</reference>
<dbReference type="PRINTS" id="PR00039">
    <property type="entry name" value="HTHLYSR"/>
</dbReference>
<dbReference type="Proteomes" id="UP000236743">
    <property type="component" value="Unassembled WGS sequence"/>
</dbReference>
<protein>
    <submittedName>
        <fullName evidence="6">Transcriptional regulator, LysR family</fullName>
    </submittedName>
</protein>
<sequence length="292" mass="30927">MATASLDIEAVSAFLRTAELASFTRAAEALGSTQSLVSTRIKRLESSLGRLLLQRHPRLVRLTPEGERFLPAARELMAAHGRALSAFTDAAEHVALGISEQAVGPDIPTVLARLGAREPGLVISLRIEPSGALERAFEAGELDVALIRRFGPGRSGEVLCEEGFGWFAAANQVQRPLEPLPLVTLVAECGLRRLAMDALAQARLPWREAFIGGGMAAVMAAVTGGLGVTPLATRMAPAGTVDVGPAWGLPTLGRSEVVLRSQVTTPRARALVRELAAAFRPQRRVAPLEPSS</sequence>
<dbReference type="PROSITE" id="PS50931">
    <property type="entry name" value="HTH_LYSR"/>
    <property type="match status" value="1"/>
</dbReference>
<comment type="similarity">
    <text evidence="1">Belongs to the LysR transcriptional regulatory family.</text>
</comment>
<dbReference type="Gene3D" id="3.40.190.10">
    <property type="entry name" value="Periplasmic binding protein-like II"/>
    <property type="match status" value="2"/>
</dbReference>
<dbReference type="Pfam" id="PF03466">
    <property type="entry name" value="LysR_substrate"/>
    <property type="match status" value="1"/>
</dbReference>
<dbReference type="Gene3D" id="1.10.10.10">
    <property type="entry name" value="Winged helix-like DNA-binding domain superfamily/Winged helix DNA-binding domain"/>
    <property type="match status" value="1"/>
</dbReference>
<dbReference type="SUPFAM" id="SSF46785">
    <property type="entry name" value="Winged helix' DNA-binding domain"/>
    <property type="match status" value="1"/>
</dbReference>
<dbReference type="InterPro" id="IPR050176">
    <property type="entry name" value="LTTR"/>
</dbReference>
<organism evidence="6 7">
    <name type="scientific">Bosea lathyri</name>
    <dbReference type="NCBI Taxonomy" id="1036778"/>
    <lineage>
        <taxon>Bacteria</taxon>
        <taxon>Pseudomonadati</taxon>
        <taxon>Pseudomonadota</taxon>
        <taxon>Alphaproteobacteria</taxon>
        <taxon>Hyphomicrobiales</taxon>
        <taxon>Boseaceae</taxon>
        <taxon>Bosea</taxon>
    </lineage>
</organism>
<feature type="domain" description="HTH lysR-type" evidence="5">
    <location>
        <begin position="6"/>
        <end position="63"/>
    </location>
</feature>
<dbReference type="RefSeq" id="WP_103874519.1">
    <property type="nucleotide sequence ID" value="NZ_FNUY01000010.1"/>
</dbReference>
<dbReference type="EMBL" id="FNUY01000010">
    <property type="protein sequence ID" value="SEG71684.1"/>
    <property type="molecule type" value="Genomic_DNA"/>
</dbReference>
<evidence type="ECO:0000256" key="4">
    <source>
        <dbReference type="ARBA" id="ARBA00023163"/>
    </source>
</evidence>
<dbReference type="InterPro" id="IPR036390">
    <property type="entry name" value="WH_DNA-bd_sf"/>
</dbReference>
<dbReference type="AlphaFoldDB" id="A0A1H6CFE6"/>
<dbReference type="InterPro" id="IPR005119">
    <property type="entry name" value="LysR_subst-bd"/>
</dbReference>
<keyword evidence="7" id="KW-1185">Reference proteome</keyword>
<proteinExistence type="inferred from homology"/>
<evidence type="ECO:0000259" key="5">
    <source>
        <dbReference type="PROSITE" id="PS50931"/>
    </source>
</evidence>
<dbReference type="SUPFAM" id="SSF53850">
    <property type="entry name" value="Periplasmic binding protein-like II"/>
    <property type="match status" value="1"/>
</dbReference>
<dbReference type="InterPro" id="IPR036388">
    <property type="entry name" value="WH-like_DNA-bd_sf"/>
</dbReference>
<evidence type="ECO:0000256" key="1">
    <source>
        <dbReference type="ARBA" id="ARBA00009437"/>
    </source>
</evidence>
<keyword evidence="4" id="KW-0804">Transcription</keyword>
<evidence type="ECO:0000256" key="2">
    <source>
        <dbReference type="ARBA" id="ARBA00023015"/>
    </source>
</evidence>
<dbReference type="GO" id="GO:0003700">
    <property type="term" value="F:DNA-binding transcription factor activity"/>
    <property type="evidence" value="ECO:0007669"/>
    <property type="project" value="InterPro"/>
</dbReference>
<keyword evidence="3" id="KW-0238">DNA-binding</keyword>
<name>A0A1H6CFE6_9HYPH</name>
<evidence type="ECO:0000313" key="7">
    <source>
        <dbReference type="Proteomes" id="UP000236743"/>
    </source>
</evidence>
<evidence type="ECO:0000313" key="6">
    <source>
        <dbReference type="EMBL" id="SEG71684.1"/>
    </source>
</evidence>
<gene>
    <name evidence="6" type="ORF">SAMN04488115_11050</name>
</gene>
<dbReference type="FunFam" id="1.10.10.10:FF:000001">
    <property type="entry name" value="LysR family transcriptional regulator"/>
    <property type="match status" value="1"/>
</dbReference>
<dbReference type="PANTHER" id="PTHR30579">
    <property type="entry name" value="TRANSCRIPTIONAL REGULATOR"/>
    <property type="match status" value="1"/>
</dbReference>
<dbReference type="PANTHER" id="PTHR30579:SF7">
    <property type="entry name" value="HTH-TYPE TRANSCRIPTIONAL REGULATOR LRHA-RELATED"/>
    <property type="match status" value="1"/>
</dbReference>
<dbReference type="InterPro" id="IPR000847">
    <property type="entry name" value="LysR_HTH_N"/>
</dbReference>
<dbReference type="GO" id="GO:0003677">
    <property type="term" value="F:DNA binding"/>
    <property type="evidence" value="ECO:0007669"/>
    <property type="project" value="UniProtKB-KW"/>
</dbReference>
<keyword evidence="2" id="KW-0805">Transcription regulation</keyword>
<dbReference type="Pfam" id="PF00126">
    <property type="entry name" value="HTH_1"/>
    <property type="match status" value="1"/>
</dbReference>